<keyword evidence="1" id="KW-0732">Signal</keyword>
<feature type="signal peptide" evidence="1">
    <location>
        <begin position="1"/>
        <end position="20"/>
    </location>
</feature>
<evidence type="ECO:0000313" key="3">
    <source>
        <dbReference type="Proteomes" id="UP000245462"/>
    </source>
</evidence>
<proteinExistence type="predicted"/>
<name>A0A2U1FEX0_9PORP</name>
<feature type="chain" id="PRO_5015700858" evidence="1">
    <location>
        <begin position="21"/>
        <end position="61"/>
    </location>
</feature>
<dbReference type="Proteomes" id="UP000245462">
    <property type="component" value="Unassembled WGS sequence"/>
</dbReference>
<gene>
    <name evidence="2" type="ORF">C7382_107121</name>
</gene>
<keyword evidence="3" id="KW-1185">Reference proteome</keyword>
<evidence type="ECO:0000256" key="1">
    <source>
        <dbReference type="SAM" id="SignalP"/>
    </source>
</evidence>
<dbReference type="EMBL" id="QEKY01000007">
    <property type="protein sequence ID" value="PVZ10755.1"/>
    <property type="molecule type" value="Genomic_DNA"/>
</dbReference>
<evidence type="ECO:0000313" key="2">
    <source>
        <dbReference type="EMBL" id="PVZ10755.1"/>
    </source>
</evidence>
<sequence>MKKFVLAFGLLCTAAVSAFAGHHVWIHTSCGVSIEMVYEDYHTGADVVNDALLLEAYFCGD</sequence>
<accession>A0A2U1FEX0</accession>
<protein>
    <submittedName>
        <fullName evidence="2">Uncharacterized protein</fullName>
    </submittedName>
</protein>
<reference evidence="2 3" key="1">
    <citation type="submission" date="2018-04" db="EMBL/GenBank/DDBJ databases">
        <title>Genomic Encyclopedia of Type Strains, Phase IV (KMG-IV): sequencing the most valuable type-strain genomes for metagenomic binning, comparative biology and taxonomic classification.</title>
        <authorList>
            <person name="Goeker M."/>
        </authorList>
    </citation>
    <scope>NUCLEOTIDE SEQUENCE [LARGE SCALE GENOMIC DNA]</scope>
    <source>
        <strain evidence="2 3">DSM 28520</strain>
    </source>
</reference>
<dbReference type="AlphaFoldDB" id="A0A2U1FEX0"/>
<comment type="caution">
    <text evidence="2">The sequence shown here is derived from an EMBL/GenBank/DDBJ whole genome shotgun (WGS) entry which is preliminary data.</text>
</comment>
<organism evidence="2 3">
    <name type="scientific">Porphyromonas loveana</name>
    <dbReference type="NCBI Taxonomy" id="1884669"/>
    <lineage>
        <taxon>Bacteria</taxon>
        <taxon>Pseudomonadati</taxon>
        <taxon>Bacteroidota</taxon>
        <taxon>Bacteroidia</taxon>
        <taxon>Bacteroidales</taxon>
        <taxon>Porphyromonadaceae</taxon>
        <taxon>Porphyromonas</taxon>
    </lineage>
</organism>